<organism evidence="1 2">
    <name type="scientific">Gigaspora rosea</name>
    <dbReference type="NCBI Taxonomy" id="44941"/>
    <lineage>
        <taxon>Eukaryota</taxon>
        <taxon>Fungi</taxon>
        <taxon>Fungi incertae sedis</taxon>
        <taxon>Mucoromycota</taxon>
        <taxon>Glomeromycotina</taxon>
        <taxon>Glomeromycetes</taxon>
        <taxon>Diversisporales</taxon>
        <taxon>Gigasporaceae</taxon>
        <taxon>Gigaspora</taxon>
    </lineage>
</organism>
<accession>A0A397V184</accession>
<name>A0A397V184_9GLOM</name>
<dbReference type="EMBL" id="QKWP01000750">
    <property type="protein sequence ID" value="RIB15348.1"/>
    <property type="molecule type" value="Genomic_DNA"/>
</dbReference>
<proteinExistence type="predicted"/>
<dbReference type="Proteomes" id="UP000266673">
    <property type="component" value="Unassembled WGS sequence"/>
</dbReference>
<evidence type="ECO:0000313" key="2">
    <source>
        <dbReference type="Proteomes" id="UP000266673"/>
    </source>
</evidence>
<keyword evidence="2" id="KW-1185">Reference proteome</keyword>
<evidence type="ECO:0000313" key="1">
    <source>
        <dbReference type="EMBL" id="RIB15348.1"/>
    </source>
</evidence>
<reference evidence="1 2" key="1">
    <citation type="submission" date="2018-06" db="EMBL/GenBank/DDBJ databases">
        <title>Comparative genomics reveals the genomic features of Rhizophagus irregularis, R. cerebriforme, R. diaphanum and Gigaspora rosea, and their symbiotic lifestyle signature.</title>
        <authorList>
            <person name="Morin E."/>
            <person name="San Clemente H."/>
            <person name="Chen E.C.H."/>
            <person name="De La Providencia I."/>
            <person name="Hainaut M."/>
            <person name="Kuo A."/>
            <person name="Kohler A."/>
            <person name="Murat C."/>
            <person name="Tang N."/>
            <person name="Roy S."/>
            <person name="Loubradou J."/>
            <person name="Henrissat B."/>
            <person name="Grigoriev I.V."/>
            <person name="Corradi N."/>
            <person name="Roux C."/>
            <person name="Martin F.M."/>
        </authorList>
    </citation>
    <scope>NUCLEOTIDE SEQUENCE [LARGE SCALE GENOMIC DNA]</scope>
    <source>
        <strain evidence="1 2">DAOM 194757</strain>
    </source>
</reference>
<dbReference type="OrthoDB" id="2425428at2759"/>
<gene>
    <name evidence="1" type="ORF">C2G38_2192581</name>
</gene>
<protein>
    <submittedName>
        <fullName evidence="1">Uncharacterized protein</fullName>
    </submittedName>
</protein>
<dbReference type="AlphaFoldDB" id="A0A397V184"/>
<sequence>MSFLADFEPALINSRFDRRQIPENKSSNSDNYNNIGYKNYWKNSSSVSLQNTMTSLPASTSLASQNVRYDRKIYIAISTYYHKGTKGTKGTKGIKGLNFKLSSQEENWPVFEQNFKIDGWNNIQQDPGSSNWTSEELFNSANTDKTLHYEVTSFAFDG</sequence>
<comment type="caution">
    <text evidence="1">The sequence shown here is derived from an EMBL/GenBank/DDBJ whole genome shotgun (WGS) entry which is preliminary data.</text>
</comment>